<proteinExistence type="predicted"/>
<reference evidence="2" key="1">
    <citation type="submission" date="2023-03" db="EMBL/GenBank/DDBJ databases">
        <title>Massive genome expansion in bonnet fungi (Mycena s.s.) driven by repeated elements and novel gene families across ecological guilds.</title>
        <authorList>
            <consortium name="Lawrence Berkeley National Laboratory"/>
            <person name="Harder C.B."/>
            <person name="Miyauchi S."/>
            <person name="Viragh M."/>
            <person name="Kuo A."/>
            <person name="Thoen E."/>
            <person name="Andreopoulos B."/>
            <person name="Lu D."/>
            <person name="Skrede I."/>
            <person name="Drula E."/>
            <person name="Henrissat B."/>
            <person name="Morin E."/>
            <person name="Kohler A."/>
            <person name="Barry K."/>
            <person name="LaButti K."/>
            <person name="Morin E."/>
            <person name="Salamov A."/>
            <person name="Lipzen A."/>
            <person name="Mereny Z."/>
            <person name="Hegedus B."/>
            <person name="Baldrian P."/>
            <person name="Stursova M."/>
            <person name="Weitz H."/>
            <person name="Taylor A."/>
            <person name="Grigoriev I.V."/>
            <person name="Nagy L.G."/>
            <person name="Martin F."/>
            <person name="Kauserud H."/>
        </authorList>
    </citation>
    <scope>NUCLEOTIDE SEQUENCE</scope>
    <source>
        <strain evidence="2">CBHHK182m</strain>
    </source>
</reference>
<sequence>MVYEFTRSTCEMFIPQPPRSAWDFIIPFDMDPTWPVNTYILPPMRRDAAMQAIAYVSSSRVDFGTAVTTRRGPLTSLSWSLHIPRQEGFIDLAEHEHDLVCAVYLREDGVYEVVQSFSIVAFPMIRRNTLIFAPSAWEGGAEVLFREGQVSAGGARLDCVLRHNRFIQLHVNDSFVASFESGGPSLREDQEDRQPEAGSDGTIDFESRLF</sequence>
<feature type="compositionally biased region" description="Basic and acidic residues" evidence="1">
    <location>
        <begin position="186"/>
        <end position="195"/>
    </location>
</feature>
<evidence type="ECO:0000256" key="1">
    <source>
        <dbReference type="SAM" id="MobiDB-lite"/>
    </source>
</evidence>
<comment type="caution">
    <text evidence="2">The sequence shown here is derived from an EMBL/GenBank/DDBJ whole genome shotgun (WGS) entry which is preliminary data.</text>
</comment>
<evidence type="ECO:0000313" key="3">
    <source>
        <dbReference type="Proteomes" id="UP001215598"/>
    </source>
</evidence>
<accession>A0AAD7MZ69</accession>
<dbReference type="Proteomes" id="UP001215598">
    <property type="component" value="Unassembled WGS sequence"/>
</dbReference>
<name>A0AAD7MZ69_9AGAR</name>
<keyword evidence="3" id="KW-1185">Reference proteome</keyword>
<evidence type="ECO:0000313" key="2">
    <source>
        <dbReference type="EMBL" id="KAJ7739516.1"/>
    </source>
</evidence>
<feature type="region of interest" description="Disordered" evidence="1">
    <location>
        <begin position="183"/>
        <end position="210"/>
    </location>
</feature>
<protein>
    <submittedName>
        <fullName evidence="2">Uncharacterized protein</fullName>
    </submittedName>
</protein>
<gene>
    <name evidence="2" type="ORF">B0H16DRAFT_1465175</name>
</gene>
<organism evidence="2 3">
    <name type="scientific">Mycena metata</name>
    <dbReference type="NCBI Taxonomy" id="1033252"/>
    <lineage>
        <taxon>Eukaryota</taxon>
        <taxon>Fungi</taxon>
        <taxon>Dikarya</taxon>
        <taxon>Basidiomycota</taxon>
        <taxon>Agaricomycotina</taxon>
        <taxon>Agaricomycetes</taxon>
        <taxon>Agaricomycetidae</taxon>
        <taxon>Agaricales</taxon>
        <taxon>Marasmiineae</taxon>
        <taxon>Mycenaceae</taxon>
        <taxon>Mycena</taxon>
    </lineage>
</organism>
<dbReference type="AlphaFoldDB" id="A0AAD7MZ69"/>
<dbReference type="EMBL" id="JARKIB010000106">
    <property type="protein sequence ID" value="KAJ7739516.1"/>
    <property type="molecule type" value="Genomic_DNA"/>
</dbReference>